<dbReference type="EMBL" id="MPUH01000568">
    <property type="protein sequence ID" value="OMJ77569.1"/>
    <property type="molecule type" value="Genomic_DNA"/>
</dbReference>
<sequence length="96" mass="10988">MQKVKLVNPISSPTSSPLKKVRYFLSDLYQVTIQEELTPETIELPQAKQEKSTGSSTVSTRMTENPYNGYCFSTETKDFQTPVINFLPRRPKRFAP</sequence>
<evidence type="ECO:0000313" key="2">
    <source>
        <dbReference type="EMBL" id="OMJ77569.1"/>
    </source>
</evidence>
<comment type="caution">
    <text evidence="2">The sequence shown here is derived from an EMBL/GenBank/DDBJ whole genome shotgun (WGS) entry which is preliminary data.</text>
</comment>
<dbReference type="Proteomes" id="UP000187209">
    <property type="component" value="Unassembled WGS sequence"/>
</dbReference>
<feature type="region of interest" description="Disordered" evidence="1">
    <location>
        <begin position="44"/>
        <end position="64"/>
    </location>
</feature>
<reference evidence="2 3" key="1">
    <citation type="submission" date="2016-11" db="EMBL/GenBank/DDBJ databases">
        <title>The macronuclear genome of Stentor coeruleus: a giant cell with tiny introns.</title>
        <authorList>
            <person name="Slabodnick M."/>
            <person name="Ruby J.G."/>
            <person name="Reiff S.B."/>
            <person name="Swart E.C."/>
            <person name="Gosai S."/>
            <person name="Prabakaran S."/>
            <person name="Witkowska E."/>
            <person name="Larue G.E."/>
            <person name="Fisher S."/>
            <person name="Freeman R.M."/>
            <person name="Gunawardena J."/>
            <person name="Chu W."/>
            <person name="Stover N.A."/>
            <person name="Gregory B.D."/>
            <person name="Nowacki M."/>
            <person name="Derisi J."/>
            <person name="Roy S.W."/>
            <person name="Marshall W.F."/>
            <person name="Sood P."/>
        </authorList>
    </citation>
    <scope>NUCLEOTIDE SEQUENCE [LARGE SCALE GENOMIC DNA]</scope>
    <source>
        <strain evidence="2">WM001</strain>
    </source>
</reference>
<feature type="compositionally biased region" description="Polar residues" evidence="1">
    <location>
        <begin position="52"/>
        <end position="64"/>
    </location>
</feature>
<protein>
    <submittedName>
        <fullName evidence="2">Uncharacterized protein</fullName>
    </submittedName>
</protein>
<organism evidence="2 3">
    <name type="scientific">Stentor coeruleus</name>
    <dbReference type="NCBI Taxonomy" id="5963"/>
    <lineage>
        <taxon>Eukaryota</taxon>
        <taxon>Sar</taxon>
        <taxon>Alveolata</taxon>
        <taxon>Ciliophora</taxon>
        <taxon>Postciliodesmatophora</taxon>
        <taxon>Heterotrichea</taxon>
        <taxon>Heterotrichida</taxon>
        <taxon>Stentoridae</taxon>
        <taxon>Stentor</taxon>
    </lineage>
</organism>
<dbReference type="AlphaFoldDB" id="A0A1R2BL72"/>
<proteinExistence type="predicted"/>
<evidence type="ECO:0000313" key="3">
    <source>
        <dbReference type="Proteomes" id="UP000187209"/>
    </source>
</evidence>
<keyword evidence="3" id="KW-1185">Reference proteome</keyword>
<gene>
    <name evidence="2" type="ORF">SteCoe_22817</name>
</gene>
<evidence type="ECO:0000256" key="1">
    <source>
        <dbReference type="SAM" id="MobiDB-lite"/>
    </source>
</evidence>
<accession>A0A1R2BL72</accession>
<name>A0A1R2BL72_9CILI</name>